<dbReference type="EMBL" id="JARBJD010000260">
    <property type="protein sequence ID" value="KAK2945445.1"/>
    <property type="molecule type" value="Genomic_DNA"/>
</dbReference>
<dbReference type="Proteomes" id="UP001281761">
    <property type="component" value="Unassembled WGS sequence"/>
</dbReference>
<organism evidence="1 2">
    <name type="scientific">Blattamonas nauphoetae</name>
    <dbReference type="NCBI Taxonomy" id="2049346"/>
    <lineage>
        <taxon>Eukaryota</taxon>
        <taxon>Metamonada</taxon>
        <taxon>Preaxostyla</taxon>
        <taxon>Oxymonadida</taxon>
        <taxon>Blattamonas</taxon>
    </lineage>
</organism>
<reference evidence="1 2" key="1">
    <citation type="journal article" date="2022" name="bioRxiv">
        <title>Genomics of Preaxostyla Flagellates Illuminates Evolutionary Transitions and the Path Towards Mitochondrial Loss.</title>
        <authorList>
            <person name="Novak L.V.F."/>
            <person name="Treitli S.C."/>
            <person name="Pyrih J."/>
            <person name="Halakuc P."/>
            <person name="Pipaliya S.V."/>
            <person name="Vacek V."/>
            <person name="Brzon O."/>
            <person name="Soukal P."/>
            <person name="Eme L."/>
            <person name="Dacks J.B."/>
            <person name="Karnkowska A."/>
            <person name="Elias M."/>
            <person name="Hampl V."/>
        </authorList>
    </citation>
    <scope>NUCLEOTIDE SEQUENCE [LARGE SCALE GENOMIC DNA]</scope>
    <source>
        <strain evidence="1">NAU3</strain>
        <tissue evidence="1">Gut</tissue>
    </source>
</reference>
<comment type="caution">
    <text evidence="1">The sequence shown here is derived from an EMBL/GenBank/DDBJ whole genome shotgun (WGS) entry which is preliminary data.</text>
</comment>
<accession>A0ABQ9X552</accession>
<proteinExistence type="predicted"/>
<evidence type="ECO:0000313" key="2">
    <source>
        <dbReference type="Proteomes" id="UP001281761"/>
    </source>
</evidence>
<protein>
    <submittedName>
        <fullName evidence="1">Uncharacterized protein</fullName>
    </submittedName>
</protein>
<sequence length="176" mass="20542">MSVKSKNEWDPHHQHIFKSAPRQLQNELHPTSPFSRYEQLLYVWTTKHHISYRALAPSELDKTFIEFYQETELSTQFYSSFAQECIHVCRNHGIRHFDFVADNADALQNETFRPCAGTFPFALSDVFVPIELEKEELLPRSPREDEATGFPPVPRHRQLIALGLRLIGNVPGFYVW</sequence>
<evidence type="ECO:0000313" key="1">
    <source>
        <dbReference type="EMBL" id="KAK2945445.1"/>
    </source>
</evidence>
<name>A0ABQ9X552_9EUKA</name>
<gene>
    <name evidence="1" type="ORF">BLNAU_19617</name>
</gene>
<keyword evidence="2" id="KW-1185">Reference proteome</keyword>